<reference evidence="8 9" key="1">
    <citation type="submission" date="2019-03" db="EMBL/GenBank/DDBJ databases">
        <title>Genomic Encyclopedia of Type Strains, Phase IV (KMG-IV): sequencing the most valuable type-strain genomes for metagenomic binning, comparative biology and taxonomic classification.</title>
        <authorList>
            <person name="Goeker M."/>
        </authorList>
    </citation>
    <scope>NUCLEOTIDE SEQUENCE [LARGE SCALE GENOMIC DNA]</scope>
    <source>
        <strain evidence="8 9">DSM 100059</strain>
    </source>
</reference>
<gene>
    <name evidence="8" type="ORF">EDB95_5494</name>
</gene>
<proteinExistence type="inferred from homology"/>
<dbReference type="PROSITE" id="PS51898">
    <property type="entry name" value="TYR_RECOMBINASE"/>
    <property type="match status" value="1"/>
</dbReference>
<dbReference type="InterPro" id="IPR013762">
    <property type="entry name" value="Integrase-like_cat_sf"/>
</dbReference>
<evidence type="ECO:0000259" key="7">
    <source>
        <dbReference type="PROSITE" id="PS51900"/>
    </source>
</evidence>
<dbReference type="OrthoDB" id="1407105at2"/>
<dbReference type="Pfam" id="PF02899">
    <property type="entry name" value="Phage_int_SAM_1"/>
    <property type="match status" value="1"/>
</dbReference>
<dbReference type="Proteomes" id="UP000294498">
    <property type="component" value="Unassembled WGS sequence"/>
</dbReference>
<feature type="domain" description="Core-binding (CB)" evidence="7">
    <location>
        <begin position="1"/>
        <end position="81"/>
    </location>
</feature>
<dbReference type="InterPro" id="IPR011010">
    <property type="entry name" value="DNA_brk_join_enz"/>
</dbReference>
<feature type="domain" description="Tyr recombinase" evidence="6">
    <location>
        <begin position="103"/>
        <end position="287"/>
    </location>
</feature>
<evidence type="ECO:0000256" key="3">
    <source>
        <dbReference type="ARBA" id="ARBA00023125"/>
    </source>
</evidence>
<dbReference type="GO" id="GO:0003677">
    <property type="term" value="F:DNA binding"/>
    <property type="evidence" value="ECO:0007669"/>
    <property type="project" value="UniProtKB-UniRule"/>
</dbReference>
<dbReference type="Pfam" id="PF00589">
    <property type="entry name" value="Phage_integrase"/>
    <property type="match status" value="1"/>
</dbReference>
<dbReference type="InterPro" id="IPR050090">
    <property type="entry name" value="Tyrosine_recombinase_XerCD"/>
</dbReference>
<dbReference type="InterPro" id="IPR004107">
    <property type="entry name" value="Integrase_SAM-like_N"/>
</dbReference>
<keyword evidence="4" id="KW-0233">DNA recombination</keyword>
<evidence type="ECO:0000256" key="4">
    <source>
        <dbReference type="ARBA" id="ARBA00023172"/>
    </source>
</evidence>
<dbReference type="RefSeq" id="WP_134000433.1">
    <property type="nucleotide sequence ID" value="NZ_SODV01000003.1"/>
</dbReference>
<keyword evidence="3 5" id="KW-0238">DNA-binding</keyword>
<sequence>MPETSFTHYLAARHRESTLVEHLHNLGYFTRWLAGHGLPEPKKAGYADLLAYARQERVRGIDVSTINLRLTSIRKYFAFLVETGTLAVNPAAGLHIRGKIRRVIREPLTLAELEALYQAYSRQAKGDGARPAHVRNAVILGLMVYQGLHSGELGHLEMGHIRLDDGKVYIPGGARSNPREMALATAQVLLLDKYLCQIRPRLGPVGEKVFPGNIDNHLAALIQALKQINPSVRNARHLRASVILEWLKVHNKRQVQYMAGHKHIESTEHYALQEMDSLTDQLAKHHPFG</sequence>
<comment type="similarity">
    <text evidence="1">Belongs to the 'phage' integrase family.</text>
</comment>
<dbReference type="PROSITE" id="PS51900">
    <property type="entry name" value="CB"/>
    <property type="match status" value="1"/>
</dbReference>
<dbReference type="InterPro" id="IPR002104">
    <property type="entry name" value="Integrase_catalytic"/>
</dbReference>
<dbReference type="InterPro" id="IPR044068">
    <property type="entry name" value="CB"/>
</dbReference>
<dbReference type="InterPro" id="IPR010998">
    <property type="entry name" value="Integrase_recombinase_N"/>
</dbReference>
<keyword evidence="9" id="KW-1185">Reference proteome</keyword>
<keyword evidence="2" id="KW-0229">DNA integration</keyword>
<name>A0A4R8DBS0_9BACT</name>
<dbReference type="GO" id="GO:0006310">
    <property type="term" value="P:DNA recombination"/>
    <property type="evidence" value="ECO:0007669"/>
    <property type="project" value="UniProtKB-KW"/>
</dbReference>
<accession>A0A4R8DBS0</accession>
<dbReference type="PANTHER" id="PTHR30349:SF41">
    <property type="entry name" value="INTEGRASE_RECOMBINASE PROTEIN MJ0367-RELATED"/>
    <property type="match status" value="1"/>
</dbReference>
<dbReference type="EMBL" id="SODV01000003">
    <property type="protein sequence ID" value="TDW91901.1"/>
    <property type="molecule type" value="Genomic_DNA"/>
</dbReference>
<evidence type="ECO:0000256" key="1">
    <source>
        <dbReference type="ARBA" id="ARBA00008857"/>
    </source>
</evidence>
<dbReference type="GO" id="GO:0015074">
    <property type="term" value="P:DNA integration"/>
    <property type="evidence" value="ECO:0007669"/>
    <property type="project" value="UniProtKB-KW"/>
</dbReference>
<dbReference type="CDD" id="cd00397">
    <property type="entry name" value="DNA_BRE_C"/>
    <property type="match status" value="1"/>
</dbReference>
<dbReference type="AlphaFoldDB" id="A0A4R8DBS0"/>
<evidence type="ECO:0000313" key="9">
    <source>
        <dbReference type="Proteomes" id="UP000294498"/>
    </source>
</evidence>
<evidence type="ECO:0000256" key="2">
    <source>
        <dbReference type="ARBA" id="ARBA00022908"/>
    </source>
</evidence>
<dbReference type="PANTHER" id="PTHR30349">
    <property type="entry name" value="PHAGE INTEGRASE-RELATED"/>
    <property type="match status" value="1"/>
</dbReference>
<evidence type="ECO:0000256" key="5">
    <source>
        <dbReference type="PROSITE-ProRule" id="PRU01248"/>
    </source>
</evidence>
<organism evidence="8 9">
    <name type="scientific">Dinghuibacter silviterrae</name>
    <dbReference type="NCBI Taxonomy" id="1539049"/>
    <lineage>
        <taxon>Bacteria</taxon>
        <taxon>Pseudomonadati</taxon>
        <taxon>Bacteroidota</taxon>
        <taxon>Chitinophagia</taxon>
        <taxon>Chitinophagales</taxon>
        <taxon>Chitinophagaceae</taxon>
        <taxon>Dinghuibacter</taxon>
    </lineage>
</organism>
<evidence type="ECO:0000259" key="6">
    <source>
        <dbReference type="PROSITE" id="PS51898"/>
    </source>
</evidence>
<dbReference type="Gene3D" id="1.10.443.10">
    <property type="entry name" value="Intergrase catalytic core"/>
    <property type="match status" value="1"/>
</dbReference>
<protein>
    <submittedName>
        <fullName evidence="8">Integrase/recombinase XerD</fullName>
    </submittedName>
</protein>
<comment type="caution">
    <text evidence="8">The sequence shown here is derived from an EMBL/GenBank/DDBJ whole genome shotgun (WGS) entry which is preliminary data.</text>
</comment>
<dbReference type="SUPFAM" id="SSF56349">
    <property type="entry name" value="DNA breaking-rejoining enzymes"/>
    <property type="match status" value="1"/>
</dbReference>
<evidence type="ECO:0000313" key="8">
    <source>
        <dbReference type="EMBL" id="TDW91901.1"/>
    </source>
</evidence>
<dbReference type="Gene3D" id="1.10.150.130">
    <property type="match status" value="1"/>
</dbReference>